<dbReference type="InterPro" id="IPR018359">
    <property type="entry name" value="Bromodomain_CS"/>
</dbReference>
<proteinExistence type="predicted"/>
<dbReference type="Pfam" id="PF00439">
    <property type="entry name" value="Bromodomain"/>
    <property type="match status" value="1"/>
</dbReference>
<evidence type="ECO:0000256" key="11">
    <source>
        <dbReference type="SAM" id="MobiDB-lite"/>
    </source>
</evidence>
<dbReference type="Gene3D" id="3.30.40.10">
    <property type="entry name" value="Zinc/RING finger domain, C3HC4 (zinc finger)"/>
    <property type="match status" value="2"/>
</dbReference>
<dbReference type="Pfam" id="PF10513">
    <property type="entry name" value="EPL1"/>
    <property type="match status" value="1"/>
</dbReference>
<evidence type="ECO:0000256" key="4">
    <source>
        <dbReference type="ARBA" id="ARBA00022737"/>
    </source>
</evidence>
<dbReference type="InterPro" id="IPR034732">
    <property type="entry name" value="EPHD"/>
</dbReference>
<evidence type="ECO:0000256" key="2">
    <source>
        <dbReference type="ARBA" id="ARBA00022553"/>
    </source>
</evidence>
<keyword evidence="16" id="KW-1185">Reference proteome</keyword>
<keyword evidence="8" id="KW-0539">Nucleus</keyword>
<dbReference type="SUPFAM" id="SSF57903">
    <property type="entry name" value="FYVE/PHD zinc finger"/>
    <property type="match status" value="2"/>
</dbReference>
<dbReference type="SMART" id="SM00249">
    <property type="entry name" value="PHD"/>
    <property type="match status" value="2"/>
</dbReference>
<feature type="domain" description="Bromo" evidence="12">
    <location>
        <begin position="508"/>
        <end position="578"/>
    </location>
</feature>
<dbReference type="SMART" id="SM00297">
    <property type="entry name" value="BROMO"/>
    <property type="match status" value="1"/>
</dbReference>
<feature type="domain" description="PHD-type" evidence="13">
    <location>
        <begin position="144"/>
        <end position="194"/>
    </location>
</feature>
<dbReference type="InterPro" id="IPR011011">
    <property type="entry name" value="Znf_FYVE_PHD"/>
</dbReference>
<dbReference type="PROSITE" id="PS51805">
    <property type="entry name" value="EPHD"/>
    <property type="match status" value="1"/>
</dbReference>
<dbReference type="GO" id="GO:0008270">
    <property type="term" value="F:zinc ion binding"/>
    <property type="evidence" value="ECO:0007669"/>
    <property type="project" value="UniProtKB-KW"/>
</dbReference>
<keyword evidence="2" id="KW-0597">Phosphoprotein</keyword>
<dbReference type="Proteomes" id="UP001217754">
    <property type="component" value="Chromosome 6"/>
</dbReference>
<dbReference type="SUPFAM" id="SSF47370">
    <property type="entry name" value="Bromodomain"/>
    <property type="match status" value="1"/>
</dbReference>
<feature type="domain" description="PHD-type" evidence="14">
    <location>
        <begin position="198"/>
        <end position="318"/>
    </location>
</feature>
<organism evidence="15 16">
    <name type="scientific">Malassezia japonica</name>
    <dbReference type="NCBI Taxonomy" id="223818"/>
    <lineage>
        <taxon>Eukaryota</taxon>
        <taxon>Fungi</taxon>
        <taxon>Dikarya</taxon>
        <taxon>Basidiomycota</taxon>
        <taxon>Ustilaginomycotina</taxon>
        <taxon>Malasseziomycetes</taxon>
        <taxon>Malasseziales</taxon>
        <taxon>Malasseziaceae</taxon>
        <taxon>Malassezia</taxon>
    </lineage>
</organism>
<evidence type="ECO:0000256" key="10">
    <source>
        <dbReference type="PROSITE-ProRule" id="PRU00146"/>
    </source>
</evidence>
<feature type="region of interest" description="Disordered" evidence="11">
    <location>
        <begin position="655"/>
        <end position="702"/>
    </location>
</feature>
<evidence type="ECO:0000313" key="15">
    <source>
        <dbReference type="EMBL" id="WFD40498.1"/>
    </source>
</evidence>
<name>A0AAF0JBH1_9BASI</name>
<dbReference type="InterPro" id="IPR036427">
    <property type="entry name" value="Bromodomain-like_sf"/>
</dbReference>
<keyword evidence="3" id="KW-0479">Metal-binding</keyword>
<protein>
    <recommendedName>
        <fullName evidence="17">Peregrin</fullName>
    </recommendedName>
</protein>
<evidence type="ECO:0008006" key="17">
    <source>
        <dbReference type="Google" id="ProtNLM"/>
    </source>
</evidence>
<feature type="region of interest" description="Disordered" evidence="11">
    <location>
        <begin position="1"/>
        <end position="20"/>
    </location>
</feature>
<keyword evidence="5 10" id="KW-0863">Zinc-finger</keyword>
<dbReference type="PANTHER" id="PTHR13793:SF107">
    <property type="entry name" value="BROMODOMAIN-CONTAINING PROTEIN HOMOLOG"/>
    <property type="match status" value="1"/>
</dbReference>
<evidence type="ECO:0000259" key="13">
    <source>
        <dbReference type="PROSITE" id="PS50016"/>
    </source>
</evidence>
<dbReference type="PROSITE" id="PS50014">
    <property type="entry name" value="BROMODOMAIN_2"/>
    <property type="match status" value="1"/>
</dbReference>
<comment type="subcellular location">
    <subcellularLocation>
        <location evidence="1">Nucleus</location>
    </subcellularLocation>
</comment>
<evidence type="ECO:0000256" key="5">
    <source>
        <dbReference type="ARBA" id="ARBA00022771"/>
    </source>
</evidence>
<keyword evidence="7 9" id="KW-0103">Bromodomain</keyword>
<reference evidence="15" key="1">
    <citation type="submission" date="2023-03" db="EMBL/GenBank/DDBJ databases">
        <title>Mating type loci evolution in Malassezia.</title>
        <authorList>
            <person name="Coelho M.A."/>
        </authorList>
    </citation>
    <scope>NUCLEOTIDE SEQUENCE</scope>
    <source>
        <strain evidence="15">CBS 9431</strain>
    </source>
</reference>
<dbReference type="FunFam" id="3.30.40.10:FF:000007">
    <property type="entry name" value="Bromodomain containing 1, isoform CRA_b"/>
    <property type="match status" value="1"/>
</dbReference>
<evidence type="ECO:0000313" key="16">
    <source>
        <dbReference type="Proteomes" id="UP001217754"/>
    </source>
</evidence>
<dbReference type="InterPro" id="IPR050701">
    <property type="entry name" value="Histone_Mod_Regulator"/>
</dbReference>
<evidence type="ECO:0000256" key="1">
    <source>
        <dbReference type="ARBA" id="ARBA00004123"/>
    </source>
</evidence>
<dbReference type="InterPro" id="IPR001965">
    <property type="entry name" value="Znf_PHD"/>
</dbReference>
<keyword evidence="6" id="KW-0862">Zinc</keyword>
<dbReference type="EMBL" id="CP119963">
    <property type="protein sequence ID" value="WFD40498.1"/>
    <property type="molecule type" value="Genomic_DNA"/>
</dbReference>
<dbReference type="CDD" id="cd15492">
    <property type="entry name" value="PHD_BRPF_JADE_like"/>
    <property type="match status" value="1"/>
</dbReference>
<accession>A0AAF0JBH1</accession>
<dbReference type="RefSeq" id="XP_060123395.1">
    <property type="nucleotide sequence ID" value="XM_060267412.1"/>
</dbReference>
<sequence length="746" mass="84241">MAHGTPTLASASSGAARLQPSYRRVEAEELEAVSSAPSVHDVHMVQYGYHDGSSQHLPPHLVRYIEPTEGEFDLQVEYDMDEQDQAWLAQTNAERRGEQLDQLSCEAFEIIIDRLEKEWFQLVKRIPSRFSIGAAEDDDEFPEDSICAICDDSECENLNAIVFCDGCNLAVHQDCYGIPYIPEGQWLCRKCTVSPDRPVSCVLCPVEGGAFKQTTQGTWAHLLCAMWIPETGVGNAVYMEPIDGVSEIPKARWRLRCYLCNKKSGACIQCEHRSCFTAFHVMCARRVGLLSKAKRHREESDHENEEPQTLTAYCHHHLPHEEKAALKARVRGEDDDGSDSDVSTRELALNRPARTGAYESIASKSARAYNKLYSAGPLPVPNYIVHRVLEYIHRIPIRKKAQTVAQIVRYWSLKRQEMRGAPLLKRLHIEPWTVGNFVDERTSALKLAKLQYVYRLREDLEKVRLLAELVRKREKEKLRQARLFHTNVVQGAMLGRQTQMRHTLETLMALDKASWFLQPVSTEDAPDYYECIAEPMDWSTMAARIASFTYATSAEMEHDARKVCTNAMEYNRPDSAIHKAAAKILKSLESIFAPLHALLDDDALGLEPPQAVVEMLAAPPDAPPSDDVPIGAPDASTSTVDAFLEQFYYMVHKAPTPEPEPEPEKTVKAPRVRAPKPVAPPTRRSGRHAAEPEMPATEPCVLKEMDKKDSFKYFNTGWLLPPGARRNNRPKPPPVVRKDRKRTSRT</sequence>
<feature type="region of interest" description="Disordered" evidence="11">
    <location>
        <begin position="714"/>
        <end position="746"/>
    </location>
</feature>
<evidence type="ECO:0000259" key="12">
    <source>
        <dbReference type="PROSITE" id="PS50014"/>
    </source>
</evidence>
<dbReference type="InterPro" id="IPR013083">
    <property type="entry name" value="Znf_RING/FYVE/PHD"/>
</dbReference>
<dbReference type="Pfam" id="PF13831">
    <property type="entry name" value="PHD_2"/>
    <property type="match status" value="1"/>
</dbReference>
<dbReference type="GO" id="GO:0006325">
    <property type="term" value="P:chromatin organization"/>
    <property type="evidence" value="ECO:0007669"/>
    <property type="project" value="UniProtKB-ARBA"/>
</dbReference>
<dbReference type="InterPro" id="IPR019786">
    <property type="entry name" value="Zinc_finger_PHD-type_CS"/>
</dbReference>
<dbReference type="AlphaFoldDB" id="A0AAF0JBH1"/>
<evidence type="ECO:0000256" key="8">
    <source>
        <dbReference type="ARBA" id="ARBA00023242"/>
    </source>
</evidence>
<keyword evidence="4" id="KW-0677">Repeat</keyword>
<dbReference type="Gene3D" id="1.20.920.10">
    <property type="entry name" value="Bromodomain-like"/>
    <property type="match status" value="1"/>
</dbReference>
<dbReference type="PROSITE" id="PS00633">
    <property type="entry name" value="BROMODOMAIN_1"/>
    <property type="match status" value="1"/>
</dbReference>
<dbReference type="GO" id="GO:0005634">
    <property type="term" value="C:nucleus"/>
    <property type="evidence" value="ECO:0007669"/>
    <property type="project" value="UniProtKB-SubCell"/>
</dbReference>
<dbReference type="PRINTS" id="PR00503">
    <property type="entry name" value="BROMODOMAIN"/>
</dbReference>
<evidence type="ECO:0000256" key="9">
    <source>
        <dbReference type="PROSITE-ProRule" id="PRU00035"/>
    </source>
</evidence>
<dbReference type="InterPro" id="IPR019787">
    <property type="entry name" value="Znf_PHD-finger"/>
</dbReference>
<dbReference type="PROSITE" id="PS01359">
    <property type="entry name" value="ZF_PHD_1"/>
    <property type="match status" value="1"/>
</dbReference>
<dbReference type="PROSITE" id="PS50016">
    <property type="entry name" value="ZF_PHD_2"/>
    <property type="match status" value="1"/>
</dbReference>
<dbReference type="FunFam" id="3.30.40.10:FF:000008">
    <property type="entry name" value="Bromodomain containing 1, isoform CRA_a"/>
    <property type="match status" value="1"/>
</dbReference>
<gene>
    <name evidence="15" type="ORF">MJAP1_003484</name>
</gene>
<dbReference type="GeneID" id="85227135"/>
<evidence type="ECO:0000256" key="6">
    <source>
        <dbReference type="ARBA" id="ARBA00022833"/>
    </source>
</evidence>
<dbReference type="InterPro" id="IPR019542">
    <property type="entry name" value="Enhancer_polycomb-like_N"/>
</dbReference>
<dbReference type="GO" id="GO:0006357">
    <property type="term" value="P:regulation of transcription by RNA polymerase II"/>
    <property type="evidence" value="ECO:0007669"/>
    <property type="project" value="TreeGrafter"/>
</dbReference>
<dbReference type="CDD" id="cd04369">
    <property type="entry name" value="Bromodomain"/>
    <property type="match status" value="1"/>
</dbReference>
<evidence type="ECO:0000256" key="3">
    <source>
        <dbReference type="ARBA" id="ARBA00022723"/>
    </source>
</evidence>
<dbReference type="InterPro" id="IPR001487">
    <property type="entry name" value="Bromodomain"/>
</dbReference>
<evidence type="ECO:0000256" key="7">
    <source>
        <dbReference type="ARBA" id="ARBA00023117"/>
    </source>
</evidence>
<dbReference type="PANTHER" id="PTHR13793">
    <property type="entry name" value="PHD FINGER PROTEINS"/>
    <property type="match status" value="1"/>
</dbReference>
<evidence type="ECO:0000259" key="14">
    <source>
        <dbReference type="PROSITE" id="PS51805"/>
    </source>
</evidence>
<dbReference type="Pfam" id="PF13832">
    <property type="entry name" value="zf-HC5HC2H_2"/>
    <property type="match status" value="1"/>
</dbReference>